<evidence type="ECO:0000313" key="2">
    <source>
        <dbReference type="Proteomes" id="UP001155483"/>
    </source>
</evidence>
<organism evidence="1 2">
    <name type="scientific">Paraflavisolibacter caeni</name>
    <dbReference type="NCBI Taxonomy" id="2982496"/>
    <lineage>
        <taxon>Bacteria</taxon>
        <taxon>Pseudomonadati</taxon>
        <taxon>Bacteroidota</taxon>
        <taxon>Chitinophagia</taxon>
        <taxon>Chitinophagales</taxon>
        <taxon>Chitinophagaceae</taxon>
        <taxon>Paraflavisolibacter</taxon>
    </lineage>
</organism>
<sequence length="78" mass="9149">MTRQAIIERTLRAINQLPEEKAEEISTFAEFIMKQYEEQQLTQGIQKIAAQSSTFDFLNQDEDLYTEADLKEVYNSKK</sequence>
<proteinExistence type="predicted"/>
<reference evidence="1" key="1">
    <citation type="submission" date="2022-09" db="EMBL/GenBank/DDBJ databases">
        <authorList>
            <person name="Yuan C."/>
            <person name="Ke Z."/>
        </authorList>
    </citation>
    <scope>NUCLEOTIDE SEQUENCE</scope>
    <source>
        <strain evidence="1">LB-8</strain>
    </source>
</reference>
<protein>
    <recommendedName>
        <fullName evidence="3">DUF2281 domain-containing protein</fullName>
    </recommendedName>
</protein>
<dbReference type="Proteomes" id="UP001155483">
    <property type="component" value="Unassembled WGS sequence"/>
</dbReference>
<dbReference type="AlphaFoldDB" id="A0A9X2XUL5"/>
<gene>
    <name evidence="1" type="ORF">OCK74_10640</name>
</gene>
<dbReference type="EMBL" id="JAOTIF010000006">
    <property type="protein sequence ID" value="MCU7549574.1"/>
    <property type="molecule type" value="Genomic_DNA"/>
</dbReference>
<reference evidence="1" key="2">
    <citation type="submission" date="2023-04" db="EMBL/GenBank/DDBJ databases">
        <title>Paracnuella aquatica gen. nov., sp. nov., a member of the family Chitinophagaceae isolated from a hot spring.</title>
        <authorList>
            <person name="Wang C."/>
        </authorList>
    </citation>
    <scope>NUCLEOTIDE SEQUENCE</scope>
    <source>
        <strain evidence="1">LB-8</strain>
    </source>
</reference>
<evidence type="ECO:0008006" key="3">
    <source>
        <dbReference type="Google" id="ProtNLM"/>
    </source>
</evidence>
<name>A0A9X2XUL5_9BACT</name>
<comment type="caution">
    <text evidence="1">The sequence shown here is derived from an EMBL/GenBank/DDBJ whole genome shotgun (WGS) entry which is preliminary data.</text>
</comment>
<dbReference type="RefSeq" id="WP_279297014.1">
    <property type="nucleotide sequence ID" value="NZ_JAOTIF010000006.1"/>
</dbReference>
<evidence type="ECO:0000313" key="1">
    <source>
        <dbReference type="EMBL" id="MCU7549574.1"/>
    </source>
</evidence>
<keyword evidence="2" id="KW-1185">Reference proteome</keyword>
<accession>A0A9X2XUL5</accession>